<feature type="compositionally biased region" description="Low complexity" evidence="3">
    <location>
        <begin position="484"/>
        <end position="497"/>
    </location>
</feature>
<dbReference type="InterPro" id="IPR053039">
    <property type="entry name" value="Polarity_Bud-Selection_Reg"/>
</dbReference>
<dbReference type="InterPro" id="IPR036028">
    <property type="entry name" value="SH3-like_dom_sf"/>
</dbReference>
<dbReference type="EMBL" id="KE503206">
    <property type="protein sequence ID" value="EPX75225.1"/>
    <property type="molecule type" value="Genomic_DNA"/>
</dbReference>
<dbReference type="eggNOG" id="ENOG502R17J">
    <property type="taxonomic scope" value="Eukaryota"/>
</dbReference>
<proteinExistence type="predicted"/>
<dbReference type="GO" id="GO:0030950">
    <property type="term" value="P:establishment or maintenance of actin cytoskeleton polarity"/>
    <property type="evidence" value="ECO:0007669"/>
    <property type="project" value="TreeGrafter"/>
</dbReference>
<reference evidence="5 6" key="1">
    <citation type="journal article" date="2011" name="Science">
        <title>Comparative functional genomics of the fission yeasts.</title>
        <authorList>
            <person name="Rhind N."/>
            <person name="Chen Z."/>
            <person name="Yassour M."/>
            <person name="Thompson D.A."/>
            <person name="Haas B.J."/>
            <person name="Habib N."/>
            <person name="Wapinski I."/>
            <person name="Roy S."/>
            <person name="Lin M.F."/>
            <person name="Heiman D.I."/>
            <person name="Young S.K."/>
            <person name="Furuya K."/>
            <person name="Guo Y."/>
            <person name="Pidoux A."/>
            <person name="Chen H.M."/>
            <person name="Robbertse B."/>
            <person name="Goldberg J.M."/>
            <person name="Aoki K."/>
            <person name="Bayne E.H."/>
            <person name="Berlin A.M."/>
            <person name="Desjardins C.A."/>
            <person name="Dobbs E."/>
            <person name="Dukaj L."/>
            <person name="Fan L."/>
            <person name="FitzGerald M.G."/>
            <person name="French C."/>
            <person name="Gujja S."/>
            <person name="Hansen K."/>
            <person name="Keifenheim D."/>
            <person name="Levin J.Z."/>
            <person name="Mosher R.A."/>
            <person name="Mueller C.A."/>
            <person name="Pfiffner J."/>
            <person name="Priest M."/>
            <person name="Russ C."/>
            <person name="Smialowska A."/>
            <person name="Swoboda P."/>
            <person name="Sykes S.M."/>
            <person name="Vaughn M."/>
            <person name="Vengrova S."/>
            <person name="Yoder R."/>
            <person name="Zeng Q."/>
            <person name="Allshire R."/>
            <person name="Baulcombe D."/>
            <person name="Birren B.W."/>
            <person name="Brown W."/>
            <person name="Ekwall K."/>
            <person name="Kellis M."/>
            <person name="Leatherwood J."/>
            <person name="Levin H."/>
            <person name="Margalit H."/>
            <person name="Martienssen R."/>
            <person name="Nieduszynski C.A."/>
            <person name="Spatafora J.W."/>
            <person name="Friedman N."/>
            <person name="Dalgaard J.Z."/>
            <person name="Baumann P."/>
            <person name="Niki H."/>
            <person name="Regev A."/>
            <person name="Nusbaum C."/>
        </authorList>
    </citation>
    <scope>NUCLEOTIDE SEQUENCE [LARGE SCALE GENOMIC DNA]</scope>
    <source>
        <strain evidence="6">yFS286</strain>
    </source>
</reference>
<dbReference type="GO" id="GO:0008104">
    <property type="term" value="P:intracellular protein localization"/>
    <property type="evidence" value="ECO:0007669"/>
    <property type="project" value="TreeGrafter"/>
</dbReference>
<feature type="compositionally biased region" description="Basic and acidic residues" evidence="3">
    <location>
        <begin position="340"/>
        <end position="354"/>
    </location>
</feature>
<dbReference type="InterPro" id="IPR001452">
    <property type="entry name" value="SH3_domain"/>
</dbReference>
<evidence type="ECO:0000313" key="6">
    <source>
        <dbReference type="Proteomes" id="UP000016088"/>
    </source>
</evidence>
<dbReference type="Gene3D" id="2.30.30.40">
    <property type="entry name" value="SH3 Domains"/>
    <property type="match status" value="1"/>
</dbReference>
<dbReference type="Pfam" id="PF00018">
    <property type="entry name" value="SH3_1"/>
    <property type="match status" value="1"/>
</dbReference>
<protein>
    <submittedName>
        <fullName evidence="5">Tip elongation aberrant protein Tea4</fullName>
    </submittedName>
</protein>
<feature type="region of interest" description="Disordered" evidence="3">
    <location>
        <begin position="478"/>
        <end position="585"/>
    </location>
</feature>
<feature type="compositionally biased region" description="Polar residues" evidence="3">
    <location>
        <begin position="634"/>
        <end position="652"/>
    </location>
</feature>
<evidence type="ECO:0000256" key="3">
    <source>
        <dbReference type="SAM" id="MobiDB-lite"/>
    </source>
</evidence>
<dbReference type="RefSeq" id="XP_013017670.1">
    <property type="nucleotide sequence ID" value="XM_013162216.1"/>
</dbReference>
<dbReference type="VEuPathDB" id="FungiDB:SOCG_04470"/>
<accession>S9RAR1</accession>
<keyword evidence="6" id="KW-1185">Reference proteome</keyword>
<feature type="region of interest" description="Disordered" evidence="3">
    <location>
        <begin position="601"/>
        <end position="655"/>
    </location>
</feature>
<organism evidence="5 6">
    <name type="scientific">Schizosaccharomyces octosporus (strain yFS286)</name>
    <name type="common">Fission yeast</name>
    <name type="synonym">Octosporomyces octosporus</name>
    <dbReference type="NCBI Taxonomy" id="483514"/>
    <lineage>
        <taxon>Eukaryota</taxon>
        <taxon>Fungi</taxon>
        <taxon>Dikarya</taxon>
        <taxon>Ascomycota</taxon>
        <taxon>Taphrinomycotina</taxon>
        <taxon>Schizosaccharomycetes</taxon>
        <taxon>Schizosaccharomycetales</taxon>
        <taxon>Schizosaccharomycetaceae</taxon>
        <taxon>Schizosaccharomyces</taxon>
    </lineage>
</organism>
<dbReference type="AlphaFoldDB" id="S9RAR1"/>
<feature type="compositionally biased region" description="Acidic residues" evidence="3">
    <location>
        <begin position="274"/>
        <end position="295"/>
    </location>
</feature>
<dbReference type="SMART" id="SM00326">
    <property type="entry name" value="SH3"/>
    <property type="match status" value="1"/>
</dbReference>
<feature type="compositionally biased region" description="Polar residues" evidence="3">
    <location>
        <begin position="27"/>
        <end position="44"/>
    </location>
</feature>
<feature type="compositionally biased region" description="Polar residues" evidence="3">
    <location>
        <begin position="52"/>
        <end position="62"/>
    </location>
</feature>
<evidence type="ECO:0000313" key="5">
    <source>
        <dbReference type="EMBL" id="EPX75225.1"/>
    </source>
</evidence>
<evidence type="ECO:0000256" key="2">
    <source>
        <dbReference type="PROSITE-ProRule" id="PRU00192"/>
    </source>
</evidence>
<gene>
    <name evidence="5" type="ORF">SOCG_04470</name>
</gene>
<dbReference type="PANTHER" id="PTHR47775:SF1">
    <property type="entry name" value="BUD SITE SELECTION PROTEIN 14"/>
    <property type="match status" value="1"/>
</dbReference>
<dbReference type="HOGENOM" id="CLU_376493_0_0_1"/>
<dbReference type="GO" id="GO:0051286">
    <property type="term" value="C:cell tip"/>
    <property type="evidence" value="ECO:0007669"/>
    <property type="project" value="TreeGrafter"/>
</dbReference>
<dbReference type="OrthoDB" id="196165at2759"/>
<feature type="region of interest" description="Disordered" evidence="3">
    <location>
        <begin position="267"/>
        <end position="372"/>
    </location>
</feature>
<dbReference type="SUPFAM" id="SSF50044">
    <property type="entry name" value="SH3-domain"/>
    <property type="match status" value="1"/>
</dbReference>
<dbReference type="OMA" id="WWLVKIC"/>
<sequence length="748" mass="81841">MVEATPAPSSDNIHIIEQQIGNHEELNSNSSAKEASSYDQGSTKQQEDTGNDPGNTSSLPLTNQDLLLNSTIKYDLDEDYDELLNLENQNSDDDDDLIDEEEALALYEAELSSSPSINEEEIDANYVYAIRRFDATVEGQVTAEKGDMMLLLDDSNSYWWLVKICNNTTIGYLPAEYIETPSERLARLNKYKNSDTSSSGNALPAPSLASSLSKNDESLRIRMKRVAFDCPIKPGTDPDMDDTLFSENDYEAMVNRAVAENGLEIEFSTSNDTSSDDESVNLDGAIDDDDDEDDDNNKATLTEREASVHSSTLATDSLDIDSNRDSQDLVSSSTEEYHDDSETKLQKGDERVYRNSDMIAPTPRFSNKVLSPLKRALSTGALKTTSSATPDPDRPLSCPPPDATVEIRSPQFEDTKSSVSKNSDIHIIPGTEYTDKKKHPISNRAYANEAHIPSSATSEGSHFISQPIRHFVSLDSTNGKEMESQPPSASSSTPSSPTFQDAEGDSGLTQSVPVDDPNQNIQPKISNAPPITINDNHAEESSERIASPIEIKRKALPGDNSSLTVFDDEDNDHDELKSNNASGEDSMFSLYQSSIGSEFDKNEQSLTPDLVTGSGEASTPRSHDSDIYADRSLNPESSESPTSYVSPPTSISEDVLTNPESIPAEVPTVAQKTLFHHHTNLNQRLKNFIADPDSVTDLYWTVKSAGVRASPKSSYPNEDNVRSQLEESYANILRSLSDELASGMKSSG</sequence>
<feature type="region of interest" description="Disordered" evidence="3">
    <location>
        <begin position="19"/>
        <end position="62"/>
    </location>
</feature>
<dbReference type="PROSITE" id="PS50002">
    <property type="entry name" value="SH3"/>
    <property type="match status" value="1"/>
</dbReference>
<evidence type="ECO:0000256" key="1">
    <source>
        <dbReference type="ARBA" id="ARBA00022443"/>
    </source>
</evidence>
<feature type="domain" description="SH3" evidence="4">
    <location>
        <begin position="122"/>
        <end position="183"/>
    </location>
</feature>
<dbReference type="Proteomes" id="UP000016088">
    <property type="component" value="Unassembled WGS sequence"/>
</dbReference>
<dbReference type="GO" id="GO:0015630">
    <property type="term" value="C:microtubule cytoskeleton"/>
    <property type="evidence" value="ECO:0007669"/>
    <property type="project" value="TreeGrafter"/>
</dbReference>
<name>S9RAR1_SCHOY</name>
<evidence type="ECO:0000259" key="4">
    <source>
        <dbReference type="PROSITE" id="PS50002"/>
    </source>
</evidence>
<feature type="region of interest" description="Disordered" evidence="3">
    <location>
        <begin position="381"/>
        <end position="400"/>
    </location>
</feature>
<keyword evidence="1 2" id="KW-0728">SH3 domain</keyword>
<dbReference type="GeneID" id="25033432"/>
<feature type="compositionally biased region" description="Polar residues" evidence="3">
    <location>
        <begin position="507"/>
        <end position="525"/>
    </location>
</feature>
<dbReference type="PANTHER" id="PTHR47775">
    <property type="entry name" value="BUD SITE SELECTION PROTEIN 14"/>
    <property type="match status" value="1"/>
</dbReference>